<evidence type="ECO:0000256" key="4">
    <source>
        <dbReference type="ARBA" id="ARBA00022679"/>
    </source>
</evidence>
<evidence type="ECO:0000256" key="8">
    <source>
        <dbReference type="ARBA" id="ARBA00047417"/>
    </source>
</evidence>
<dbReference type="GO" id="GO:0006750">
    <property type="term" value="P:glutathione biosynthetic process"/>
    <property type="evidence" value="ECO:0007669"/>
    <property type="project" value="UniProtKB-KW"/>
</dbReference>
<dbReference type="PANTHER" id="PTHR43199:SF1">
    <property type="entry name" value="GLUTATHIONE HYDROLASE PROENZYME"/>
    <property type="match status" value="1"/>
</dbReference>
<evidence type="ECO:0000256" key="3">
    <source>
        <dbReference type="ARBA" id="ARBA00009381"/>
    </source>
</evidence>
<keyword evidence="13" id="KW-1185">Reference proteome</keyword>
<dbReference type="InterPro" id="IPR051792">
    <property type="entry name" value="GGT_bact"/>
</dbReference>
<dbReference type="NCBIfam" id="TIGR00066">
    <property type="entry name" value="g_glut_trans"/>
    <property type="match status" value="1"/>
</dbReference>
<sequence>MVAIPTARRRAGARPAPTLARPLVRGLAQTLARTFGLALAVTLAAPVATPVLAAETEARTAPVAERHMVAAANPLAVEAGLEMLDKGGTAVDAAIAVQMVLGLVEPQSSGIGGGGFLLHYDPEADAMVAYDGRETAPAGLDPRLFLDADGKPLGYMAAALGGAAVGVPGNVAMLAMAHDRHGALPWADLFEPAIRLARDGFEVSPRLHKVIGDWLRYGGAAAGELDRIGPARDYFFTAEGEPIPEGMLLKNPAYARTLSRIAQQGPAGFYDGPVAEAMVDAVQNAVIRPGALSLDDLAGYEPVAREPVCGAYRATRICSMGPPSSGATTVLAILGLLDGFDMGGAGVQTAEAVHLFAEASRLAYADRGRYLADPAFADVPVAGLIDPAYLAERRALIDPDQAMAAETVVPGTPPSKQSLRWGDDISPELPATSHMTVVDDAGRVVSFTTTVQIAFGSMLMAEGFLLNNELTDFSFRLEDAAGRPIANRPEPGKRPRSSMSPVIAFDDDGRFDFAVGSPGGGSIINYVAKAIVGLVDWDLTMQQAVALPNMVDRGRGLVLDPALEPLVPRLEALGHEGISVRAQTSGLHGIRAIRDDAGQVEYYQGGADPRREGVARGR</sequence>
<evidence type="ECO:0000313" key="12">
    <source>
        <dbReference type="EMBL" id="TCP36304.1"/>
    </source>
</evidence>
<dbReference type="PANTHER" id="PTHR43199">
    <property type="entry name" value="GLUTATHIONE HYDROLASE"/>
    <property type="match status" value="1"/>
</dbReference>
<dbReference type="EC" id="3.4.19.13" evidence="11"/>
<protein>
    <recommendedName>
        <fullName evidence="11">Glutathione hydrolase proenzyme</fullName>
        <ecNumber evidence="11">2.3.2.2</ecNumber>
        <ecNumber evidence="11">3.4.19.13</ecNumber>
    </recommendedName>
    <component>
        <recommendedName>
            <fullName evidence="11">Glutathione hydrolase large chain</fullName>
        </recommendedName>
    </component>
    <component>
        <recommendedName>
            <fullName evidence="11">Glutathione hydrolase small chain</fullName>
        </recommendedName>
    </component>
</protein>
<dbReference type="GO" id="GO:0006751">
    <property type="term" value="P:glutathione catabolic process"/>
    <property type="evidence" value="ECO:0007669"/>
    <property type="project" value="UniProtKB-UniRule"/>
</dbReference>
<dbReference type="InterPro" id="IPR043138">
    <property type="entry name" value="GGT_lsub"/>
</dbReference>
<feature type="active site" description="Nucleophile" evidence="9">
    <location>
        <position position="432"/>
    </location>
</feature>
<evidence type="ECO:0000256" key="9">
    <source>
        <dbReference type="PIRSR" id="PIRSR600101-1"/>
    </source>
</evidence>
<dbReference type="GO" id="GO:0036374">
    <property type="term" value="F:glutathione hydrolase activity"/>
    <property type="evidence" value="ECO:0007669"/>
    <property type="project" value="UniProtKB-UniRule"/>
</dbReference>
<evidence type="ECO:0000256" key="10">
    <source>
        <dbReference type="PIRSR" id="PIRSR600101-2"/>
    </source>
</evidence>
<evidence type="ECO:0000256" key="1">
    <source>
        <dbReference type="ARBA" id="ARBA00001049"/>
    </source>
</evidence>
<dbReference type="InterPro" id="IPR000101">
    <property type="entry name" value="GGT_peptidase"/>
</dbReference>
<keyword evidence="7 11" id="KW-0012">Acyltransferase</keyword>
<dbReference type="GO" id="GO:0103068">
    <property type="term" value="F:leukotriene C4 gamma-glutamyl transferase activity"/>
    <property type="evidence" value="ECO:0007669"/>
    <property type="project" value="UniProtKB-EC"/>
</dbReference>
<dbReference type="Proteomes" id="UP000295399">
    <property type="component" value="Unassembled WGS sequence"/>
</dbReference>
<keyword evidence="6 11" id="KW-0865">Zymogen</keyword>
<dbReference type="RefSeq" id="WP_132707858.1">
    <property type="nucleotide sequence ID" value="NZ_NRRX01000006.1"/>
</dbReference>
<comment type="similarity">
    <text evidence="3 11">Belongs to the gamma-glutamyltransferase family.</text>
</comment>
<evidence type="ECO:0000256" key="2">
    <source>
        <dbReference type="ARBA" id="ARBA00001089"/>
    </source>
</evidence>
<dbReference type="OrthoDB" id="9781342at2"/>
<dbReference type="InterPro" id="IPR029055">
    <property type="entry name" value="Ntn_hydrolases_N"/>
</dbReference>
<feature type="binding site" evidence="10">
    <location>
        <position position="520"/>
    </location>
    <ligand>
        <name>L-glutamate</name>
        <dbReference type="ChEBI" id="CHEBI:29985"/>
    </ligand>
</feature>
<name>A0A4R2PN10_RHOSA</name>
<reference evidence="12 13" key="1">
    <citation type="submission" date="2019-03" db="EMBL/GenBank/DDBJ databases">
        <title>Genomic Encyclopedia of Type Strains, Phase IV (KMG-IV): sequencing the most valuable type-strain genomes for metagenomic binning, comparative biology and taxonomic classification.</title>
        <authorList>
            <person name="Goeker M."/>
        </authorList>
    </citation>
    <scope>NUCLEOTIDE SEQUENCE [LARGE SCALE GENOMIC DNA]</scope>
    <source>
        <strain evidence="12 13">DSM 2132</strain>
    </source>
</reference>
<evidence type="ECO:0000256" key="11">
    <source>
        <dbReference type="RuleBase" id="RU368036"/>
    </source>
</evidence>
<feature type="binding site" evidence="10">
    <location>
        <position position="133"/>
    </location>
    <ligand>
        <name>L-glutamate</name>
        <dbReference type="ChEBI" id="CHEBI:29985"/>
    </ligand>
</feature>
<evidence type="ECO:0000256" key="5">
    <source>
        <dbReference type="ARBA" id="ARBA00022801"/>
    </source>
</evidence>
<dbReference type="Pfam" id="PF01019">
    <property type="entry name" value="G_glu_transpept"/>
    <property type="match status" value="1"/>
</dbReference>
<comment type="catalytic activity">
    <reaction evidence="8 11">
        <text>an N-terminal (5-L-glutamyl)-[peptide] + an alpha-amino acid = 5-L-glutamyl amino acid + an N-terminal L-alpha-aminoacyl-[peptide]</text>
        <dbReference type="Rhea" id="RHEA:23904"/>
        <dbReference type="Rhea" id="RHEA-COMP:9780"/>
        <dbReference type="Rhea" id="RHEA-COMP:9795"/>
        <dbReference type="ChEBI" id="CHEBI:77644"/>
        <dbReference type="ChEBI" id="CHEBI:78597"/>
        <dbReference type="ChEBI" id="CHEBI:78599"/>
        <dbReference type="ChEBI" id="CHEBI:78608"/>
        <dbReference type="EC" id="2.3.2.2"/>
    </reaction>
</comment>
<comment type="caution">
    <text evidence="12">The sequence shown here is derived from an EMBL/GenBank/DDBJ whole genome shotgun (WGS) entry which is preliminary data.</text>
</comment>
<organism evidence="12 13">
    <name type="scientific">Rhodothalassium salexigens DSM 2132</name>
    <dbReference type="NCBI Taxonomy" id="1188247"/>
    <lineage>
        <taxon>Bacteria</taxon>
        <taxon>Pseudomonadati</taxon>
        <taxon>Pseudomonadota</taxon>
        <taxon>Alphaproteobacteria</taxon>
        <taxon>Rhodothalassiales</taxon>
        <taxon>Rhodothalassiaceae</taxon>
        <taxon>Rhodothalassium</taxon>
    </lineage>
</organism>
<comment type="catalytic activity">
    <reaction evidence="1 11">
        <text>an S-substituted glutathione + H2O = an S-substituted L-cysteinylglycine + L-glutamate</text>
        <dbReference type="Rhea" id="RHEA:59468"/>
        <dbReference type="ChEBI" id="CHEBI:15377"/>
        <dbReference type="ChEBI" id="CHEBI:29985"/>
        <dbReference type="ChEBI" id="CHEBI:90779"/>
        <dbReference type="ChEBI" id="CHEBI:143103"/>
        <dbReference type="EC" id="3.4.19.13"/>
    </reaction>
</comment>
<dbReference type="EC" id="2.3.2.2" evidence="11"/>
<comment type="catalytic activity">
    <reaction evidence="2 11">
        <text>glutathione + H2O = L-cysteinylglycine + L-glutamate</text>
        <dbReference type="Rhea" id="RHEA:28807"/>
        <dbReference type="ChEBI" id="CHEBI:15377"/>
        <dbReference type="ChEBI" id="CHEBI:29985"/>
        <dbReference type="ChEBI" id="CHEBI:57925"/>
        <dbReference type="ChEBI" id="CHEBI:61694"/>
        <dbReference type="EC" id="3.4.19.13"/>
    </reaction>
</comment>
<comment type="pathway">
    <text evidence="11">Sulfur metabolism; glutathione metabolism.</text>
</comment>
<dbReference type="InterPro" id="IPR043137">
    <property type="entry name" value="GGT_ssub_C"/>
</dbReference>
<dbReference type="Gene3D" id="3.60.20.40">
    <property type="match status" value="1"/>
</dbReference>
<feature type="binding site" evidence="10">
    <location>
        <begin position="497"/>
        <end position="498"/>
    </location>
    <ligand>
        <name>L-glutamate</name>
        <dbReference type="ChEBI" id="CHEBI:29985"/>
    </ligand>
</feature>
<dbReference type="PRINTS" id="PR01210">
    <property type="entry name" value="GGTRANSPTASE"/>
</dbReference>
<comment type="PTM">
    <text evidence="11">Cleaved by autocatalysis into a large and a small subunit.</text>
</comment>
<dbReference type="AlphaFoldDB" id="A0A4R2PN10"/>
<dbReference type="EMBL" id="SLXO01000003">
    <property type="protein sequence ID" value="TCP36304.1"/>
    <property type="molecule type" value="Genomic_DNA"/>
</dbReference>
<keyword evidence="11" id="KW-0317">Glutathione biosynthesis</keyword>
<evidence type="ECO:0000313" key="13">
    <source>
        <dbReference type="Proteomes" id="UP000295399"/>
    </source>
</evidence>
<dbReference type="SUPFAM" id="SSF56235">
    <property type="entry name" value="N-terminal nucleophile aminohydrolases (Ntn hydrolases)"/>
    <property type="match status" value="1"/>
</dbReference>
<keyword evidence="5 11" id="KW-0378">Hydrolase</keyword>
<gene>
    <name evidence="12" type="ORF">EV659_103193</name>
</gene>
<dbReference type="UniPathway" id="UPA00204"/>
<accession>A0A4R2PN10</accession>
<comment type="subunit">
    <text evidence="11">This enzyme consists of two polypeptide chains, which are synthesized in precursor form from a single polypeptide.</text>
</comment>
<proteinExistence type="inferred from homology"/>
<feature type="binding site" evidence="10">
    <location>
        <position position="472"/>
    </location>
    <ligand>
        <name>L-glutamate</name>
        <dbReference type="ChEBI" id="CHEBI:29985"/>
    </ligand>
</feature>
<dbReference type="Gene3D" id="1.10.246.130">
    <property type="match status" value="1"/>
</dbReference>
<evidence type="ECO:0000256" key="6">
    <source>
        <dbReference type="ARBA" id="ARBA00023145"/>
    </source>
</evidence>
<evidence type="ECO:0000256" key="7">
    <source>
        <dbReference type="ARBA" id="ARBA00023315"/>
    </source>
</evidence>
<dbReference type="InParanoid" id="A0A4R2PN10"/>
<keyword evidence="4 11" id="KW-0808">Transferase</keyword>